<organism evidence="2 3">
    <name type="scientific">Rhodopirellula bahusiensis</name>
    <dbReference type="NCBI Taxonomy" id="2014065"/>
    <lineage>
        <taxon>Bacteria</taxon>
        <taxon>Pseudomonadati</taxon>
        <taxon>Planctomycetota</taxon>
        <taxon>Planctomycetia</taxon>
        <taxon>Pirellulales</taxon>
        <taxon>Pirellulaceae</taxon>
        <taxon>Rhodopirellula</taxon>
    </lineage>
</organism>
<accession>A0A2G1W483</accession>
<comment type="caution">
    <text evidence="2">The sequence shown here is derived from an EMBL/GenBank/DDBJ whole genome shotgun (WGS) entry which is preliminary data.</text>
</comment>
<keyword evidence="3" id="KW-1185">Reference proteome</keyword>
<evidence type="ECO:0000256" key="1">
    <source>
        <dbReference type="SAM" id="MobiDB-lite"/>
    </source>
</evidence>
<reference evidence="2 3" key="1">
    <citation type="submission" date="2017-06" db="EMBL/GenBank/DDBJ databases">
        <title>Description of Rhodopirellula bahusiensis sp. nov.</title>
        <authorList>
            <person name="Kizina J."/>
            <person name="Harder J."/>
        </authorList>
    </citation>
    <scope>NUCLEOTIDE SEQUENCE [LARGE SCALE GENOMIC DNA]</scope>
    <source>
        <strain evidence="2 3">SWK21</strain>
    </source>
</reference>
<dbReference type="OrthoDB" id="274016at2"/>
<dbReference type="RefSeq" id="WP_099262032.1">
    <property type="nucleotide sequence ID" value="NZ_NIZW01000014.1"/>
</dbReference>
<gene>
    <name evidence="2" type="ORF">CEE69_17955</name>
</gene>
<dbReference type="EMBL" id="NIZW01000014">
    <property type="protein sequence ID" value="PHQ33815.1"/>
    <property type="molecule type" value="Genomic_DNA"/>
</dbReference>
<feature type="region of interest" description="Disordered" evidence="1">
    <location>
        <begin position="92"/>
        <end position="117"/>
    </location>
</feature>
<feature type="compositionally biased region" description="Basic and acidic residues" evidence="1">
    <location>
        <begin position="95"/>
        <end position="105"/>
    </location>
</feature>
<dbReference type="GeneID" id="90609919"/>
<evidence type="ECO:0000313" key="2">
    <source>
        <dbReference type="EMBL" id="PHQ33815.1"/>
    </source>
</evidence>
<name>A0A2G1W483_9BACT</name>
<proteinExistence type="predicted"/>
<evidence type="ECO:0000313" key="3">
    <source>
        <dbReference type="Proteomes" id="UP000225740"/>
    </source>
</evidence>
<dbReference type="AlphaFoldDB" id="A0A2G1W483"/>
<dbReference type="Proteomes" id="UP000225740">
    <property type="component" value="Unassembled WGS sequence"/>
</dbReference>
<sequence length="117" mass="12920">MDQELNPQTDQALNELAMLICQALENDGEMLVERQDGLLKTLVMSGHTWKSERTVMEEVERRVKDQCGESAMHRGGALTSLTSQMGVKLQSLARWESKSPSEETPSKPANISSATDA</sequence>
<protein>
    <submittedName>
        <fullName evidence="2">Uncharacterized protein</fullName>
    </submittedName>
</protein>